<feature type="compositionally biased region" description="Low complexity" evidence="1">
    <location>
        <begin position="248"/>
        <end position="291"/>
    </location>
</feature>
<organism evidence="3 4">
    <name type="scientific">Entomortierella parvispora</name>
    <dbReference type="NCBI Taxonomy" id="205924"/>
    <lineage>
        <taxon>Eukaryota</taxon>
        <taxon>Fungi</taxon>
        <taxon>Fungi incertae sedis</taxon>
        <taxon>Mucoromycota</taxon>
        <taxon>Mortierellomycotina</taxon>
        <taxon>Mortierellomycetes</taxon>
        <taxon>Mortierellales</taxon>
        <taxon>Mortierellaceae</taxon>
        <taxon>Entomortierella</taxon>
    </lineage>
</organism>
<proteinExistence type="predicted"/>
<dbReference type="PANTHER" id="PTHR28051">
    <property type="entry name" value="PROTEIN MTL1-RELATED"/>
    <property type="match status" value="1"/>
</dbReference>
<dbReference type="GO" id="GO:0007039">
    <property type="term" value="P:protein catabolic process in the vacuole"/>
    <property type="evidence" value="ECO:0007669"/>
    <property type="project" value="TreeGrafter"/>
</dbReference>
<feature type="region of interest" description="Disordered" evidence="1">
    <location>
        <begin position="232"/>
        <end position="294"/>
    </location>
</feature>
<evidence type="ECO:0000313" key="4">
    <source>
        <dbReference type="Proteomes" id="UP000827284"/>
    </source>
</evidence>
<dbReference type="Pfam" id="PF08550">
    <property type="entry name" value="GATA_AreA"/>
    <property type="match status" value="1"/>
</dbReference>
<dbReference type="EMBL" id="BQFW01000015">
    <property type="protein sequence ID" value="GJJ78741.1"/>
    <property type="molecule type" value="Genomic_DNA"/>
</dbReference>
<feature type="compositionally biased region" description="Acidic residues" evidence="1">
    <location>
        <begin position="360"/>
        <end position="387"/>
    </location>
</feature>
<keyword evidence="4" id="KW-1185">Reference proteome</keyword>
<dbReference type="Proteomes" id="UP000827284">
    <property type="component" value="Unassembled WGS sequence"/>
</dbReference>
<protein>
    <recommendedName>
        <fullName evidence="2">Nitrogen regulatory protein areA GATA-like domain-containing protein</fullName>
    </recommendedName>
</protein>
<feature type="region of interest" description="Disordered" evidence="1">
    <location>
        <begin position="1"/>
        <end position="121"/>
    </location>
</feature>
<feature type="region of interest" description="Disordered" evidence="1">
    <location>
        <begin position="694"/>
        <end position="722"/>
    </location>
</feature>
<dbReference type="GO" id="GO:0042149">
    <property type="term" value="P:cellular response to glucose starvation"/>
    <property type="evidence" value="ECO:0007669"/>
    <property type="project" value="TreeGrafter"/>
</dbReference>
<feature type="domain" description="Nitrogen regulatory protein areA GATA-like" evidence="2">
    <location>
        <begin position="150"/>
        <end position="177"/>
    </location>
</feature>
<name>A0A9P3HLE5_9FUNG</name>
<feature type="compositionally biased region" description="Low complexity" evidence="1">
    <location>
        <begin position="47"/>
        <end position="78"/>
    </location>
</feature>
<feature type="compositionally biased region" description="Basic residues" evidence="1">
    <location>
        <begin position="410"/>
        <end position="419"/>
    </location>
</feature>
<dbReference type="InterPro" id="IPR052292">
    <property type="entry name" value="Glucose_repression_reg"/>
</dbReference>
<gene>
    <name evidence="3" type="ORF">EMPS_11100</name>
</gene>
<feature type="compositionally biased region" description="Polar residues" evidence="1">
    <location>
        <begin position="25"/>
        <end position="40"/>
    </location>
</feature>
<feature type="compositionally biased region" description="Basic residues" evidence="1">
    <location>
        <begin position="79"/>
        <end position="91"/>
    </location>
</feature>
<dbReference type="PANTHER" id="PTHR28051:SF1">
    <property type="entry name" value="PROTEIN MTL1-RELATED"/>
    <property type="match status" value="1"/>
</dbReference>
<reference evidence="3" key="2">
    <citation type="journal article" date="2022" name="Microbiol. Resour. Announc.">
        <title>Whole-Genome Sequence of Entomortierella parvispora E1425, a Mucoromycotan Fungus Associated with Burkholderiaceae-Related Endosymbiotic Bacteria.</title>
        <authorList>
            <person name="Herlambang A."/>
            <person name="Guo Y."/>
            <person name="Takashima Y."/>
            <person name="Narisawa K."/>
            <person name="Ohta H."/>
            <person name="Nishizawa T."/>
        </authorList>
    </citation>
    <scope>NUCLEOTIDE SEQUENCE</scope>
    <source>
        <strain evidence="3">E1425</strain>
    </source>
</reference>
<feature type="region of interest" description="Disordered" evidence="1">
    <location>
        <begin position="357"/>
        <end position="433"/>
    </location>
</feature>
<dbReference type="OrthoDB" id="5563539at2759"/>
<dbReference type="InterPro" id="IPR013860">
    <property type="entry name" value="AreA_GATA"/>
</dbReference>
<evidence type="ECO:0000313" key="3">
    <source>
        <dbReference type="EMBL" id="GJJ78741.1"/>
    </source>
</evidence>
<evidence type="ECO:0000256" key="1">
    <source>
        <dbReference type="SAM" id="MobiDB-lite"/>
    </source>
</evidence>
<evidence type="ECO:0000259" key="2">
    <source>
        <dbReference type="Pfam" id="PF08550"/>
    </source>
</evidence>
<dbReference type="AlphaFoldDB" id="A0A9P3HLE5"/>
<reference evidence="3" key="1">
    <citation type="submission" date="2021-11" db="EMBL/GenBank/DDBJ databases">
        <authorList>
            <person name="Herlambang A."/>
            <person name="Guo Y."/>
            <person name="Takashima Y."/>
            <person name="Nishizawa T."/>
        </authorList>
    </citation>
    <scope>NUCLEOTIDE SEQUENCE</scope>
    <source>
        <strain evidence="3">E1425</strain>
    </source>
</reference>
<feature type="compositionally biased region" description="Polar residues" evidence="1">
    <location>
        <begin position="232"/>
        <end position="247"/>
    </location>
</feature>
<sequence>MVIPSPRISHPRRHSPERAEKTSQSEKTPSSSPGDESPSTPGRKHSISSSRQRSSSASSDRSSSSRRISKSSSSSSSNSHRHHRHHHHKAQGHQIIPESNLVHRSTSTSAKTRPMHDDTDAGRVIPVIQPALAIDYLGNSWKNEDDIAASWKFMTKQKNDMINGLRLENASWRNWAKQRHQLKTVSPKSLNWLKDSDTTWLYGPLYKASIDEFDLERFGTQTISALPTVITTEPQQDGSDTNLNNIDGNGLNAGTLSSNSSSTTSIPGSINSTGSSSGTATPTTPSTTTTPFLKPVLKHKTASELFKADTLFHVQSDLKLSRRIEPNNKARESAVFKEHRQPKLRFNDSVEQCISVDTDAISEEDEEDEEDEDEDEDEEDDQTEEEGLPSSQGQQRQQQPADGRLELRRYPSRRLRIRRGGSEGGGGRAYTEDEDEDGILMAISSRRPHRVPRSIVRISPTKLKAESTYRMHDEEDEESHELGYPMTSPVTGHHSAEEDDEEEGLFEQPLYLGNPYTGTELGYIPPPEQQQQLLLLQQQQQQLALNGSSLEDLLQHQEAAMAEVSYTRPLLPSAQSSLMYSYSSTLQPESTSATAVLGADTELSSSPLARSPSVDSSISSSGSSIGSRLFVEAESDDDFIPPIATAMARSDSTTRSFANTLEVVLQEGAGEESIDPSVTIASDASNTQTAAAASITRTGSATPVIPSSTIRPNPTSPPPATATEGLLAINKLALEREAAGAGRGGGGGIGKRAVDLVTNVKDLVSWASSLVRNSSTF</sequence>
<feature type="compositionally biased region" description="Polar residues" evidence="1">
    <location>
        <begin position="102"/>
        <end position="111"/>
    </location>
</feature>
<feature type="region of interest" description="Disordered" evidence="1">
    <location>
        <begin position="602"/>
        <end position="624"/>
    </location>
</feature>
<comment type="caution">
    <text evidence="3">The sequence shown here is derived from an EMBL/GenBank/DDBJ whole genome shotgun (WGS) entry which is preliminary data.</text>
</comment>
<accession>A0A9P3HLE5</accession>
<dbReference type="GO" id="GO:0005773">
    <property type="term" value="C:vacuole"/>
    <property type="evidence" value="ECO:0007669"/>
    <property type="project" value="GOC"/>
</dbReference>
<feature type="compositionally biased region" description="Basic and acidic residues" evidence="1">
    <location>
        <begin position="14"/>
        <end position="24"/>
    </location>
</feature>